<dbReference type="GO" id="GO:0006400">
    <property type="term" value="P:tRNA modification"/>
    <property type="evidence" value="ECO:0007669"/>
    <property type="project" value="TreeGrafter"/>
</dbReference>
<keyword evidence="5 10" id="KW-0819">tRNA processing</keyword>
<evidence type="ECO:0000256" key="11">
    <source>
        <dbReference type="RuleBase" id="RU003783"/>
    </source>
</evidence>
<dbReference type="InterPro" id="IPR018022">
    <property type="entry name" value="IPT"/>
</dbReference>
<evidence type="ECO:0000256" key="3">
    <source>
        <dbReference type="ARBA" id="ARBA00005842"/>
    </source>
</evidence>
<evidence type="ECO:0000256" key="5">
    <source>
        <dbReference type="ARBA" id="ARBA00022694"/>
    </source>
</evidence>
<comment type="similarity">
    <text evidence="3 10 13">Belongs to the IPP transferase family.</text>
</comment>
<evidence type="ECO:0000313" key="14">
    <source>
        <dbReference type="EMBL" id="GGA24229.1"/>
    </source>
</evidence>
<evidence type="ECO:0000256" key="6">
    <source>
        <dbReference type="ARBA" id="ARBA00022741"/>
    </source>
</evidence>
<keyword evidence="15" id="KW-1185">Reference proteome</keyword>
<comment type="catalytic activity">
    <reaction evidence="9 10 11">
        <text>adenosine(37) in tRNA + dimethylallyl diphosphate = N(6)-dimethylallyladenosine(37) in tRNA + diphosphate</text>
        <dbReference type="Rhea" id="RHEA:26482"/>
        <dbReference type="Rhea" id="RHEA-COMP:10162"/>
        <dbReference type="Rhea" id="RHEA-COMP:10375"/>
        <dbReference type="ChEBI" id="CHEBI:33019"/>
        <dbReference type="ChEBI" id="CHEBI:57623"/>
        <dbReference type="ChEBI" id="CHEBI:74411"/>
        <dbReference type="ChEBI" id="CHEBI:74415"/>
        <dbReference type="EC" id="2.5.1.75"/>
    </reaction>
</comment>
<dbReference type="InterPro" id="IPR027417">
    <property type="entry name" value="P-loop_NTPase"/>
</dbReference>
<keyword evidence="4 10" id="KW-0808">Transferase</keyword>
<dbReference type="PANTHER" id="PTHR11088:SF60">
    <property type="entry name" value="TRNA DIMETHYLALLYLTRANSFERASE"/>
    <property type="match status" value="1"/>
</dbReference>
<protein>
    <recommendedName>
        <fullName evidence="10">tRNA dimethylallyltransferase</fullName>
        <ecNumber evidence="10">2.5.1.75</ecNumber>
    </recommendedName>
    <alternativeName>
        <fullName evidence="10">Dimethylallyl diphosphate:tRNA dimethylallyltransferase</fullName>
        <shortName evidence="10">DMAPP:tRNA dimethylallyltransferase</shortName>
        <shortName evidence="10">DMATase</shortName>
    </alternativeName>
    <alternativeName>
        <fullName evidence="10">Isopentenyl-diphosphate:tRNA isopentenyltransferase</fullName>
        <shortName evidence="10">IPP transferase</shortName>
        <shortName evidence="10">IPPT</shortName>
        <shortName evidence="10">IPTase</shortName>
    </alternativeName>
</protein>
<dbReference type="SUPFAM" id="SSF52540">
    <property type="entry name" value="P-loop containing nucleoside triphosphate hydrolases"/>
    <property type="match status" value="2"/>
</dbReference>
<dbReference type="NCBIfam" id="TIGR00174">
    <property type="entry name" value="miaA"/>
    <property type="match status" value="1"/>
</dbReference>
<comment type="caution">
    <text evidence="14">The sequence shown here is derived from an EMBL/GenBank/DDBJ whole genome shotgun (WGS) entry which is preliminary data.</text>
</comment>
<sequence length="310" mass="34257">MTQSDAPILIAGPTASGKSALALRLAALTNGCVINADALQVYSCWSVLSARPDESETRQAPHRLYGHVGKYDSYSTGHWLRQVETCLTEAKSEGLRPIIIGGTGLYFGALTQGLAPIPPVPDDIRAAGNALRLGAGKDGFLADLEREDPETLSGIDANNPARLQRAWEVLRTTGKGLSRWQADTPPPLVDPAKAVRLHLDADRDWLAERIERRFDLMMDHGALEEVEAYIADGWDATLPSAQAIGAKELVAYLRDELDLPTAIDLAKVQTRQYAKRQRTWFRNRMRDWTRLDPQKEVTEQTLEKLASTFS</sequence>
<evidence type="ECO:0000256" key="12">
    <source>
        <dbReference type="RuleBase" id="RU003784"/>
    </source>
</evidence>
<accession>A0A916R038</accession>
<dbReference type="GO" id="GO:0052381">
    <property type="term" value="F:tRNA dimethylallyltransferase activity"/>
    <property type="evidence" value="ECO:0007669"/>
    <property type="project" value="UniProtKB-UniRule"/>
</dbReference>
<proteinExistence type="inferred from homology"/>
<dbReference type="PANTHER" id="PTHR11088">
    <property type="entry name" value="TRNA DIMETHYLALLYLTRANSFERASE"/>
    <property type="match status" value="1"/>
</dbReference>
<dbReference type="GO" id="GO:0005524">
    <property type="term" value="F:ATP binding"/>
    <property type="evidence" value="ECO:0007669"/>
    <property type="project" value="UniProtKB-UniRule"/>
</dbReference>
<feature type="site" description="Interaction with substrate tRNA" evidence="10">
    <location>
        <position position="103"/>
    </location>
</feature>
<comment type="subunit">
    <text evidence="10">Monomer.</text>
</comment>
<evidence type="ECO:0000256" key="2">
    <source>
        <dbReference type="ARBA" id="ARBA00003213"/>
    </source>
</evidence>
<dbReference type="Proteomes" id="UP000628017">
    <property type="component" value="Unassembled WGS sequence"/>
</dbReference>
<evidence type="ECO:0000256" key="13">
    <source>
        <dbReference type="RuleBase" id="RU003785"/>
    </source>
</evidence>
<reference evidence="14" key="2">
    <citation type="submission" date="2020-09" db="EMBL/GenBank/DDBJ databases">
        <authorList>
            <person name="Sun Q."/>
            <person name="Zhou Y."/>
        </authorList>
    </citation>
    <scope>NUCLEOTIDE SEQUENCE</scope>
    <source>
        <strain evidence="14">CGMCC 1.15880</strain>
    </source>
</reference>
<evidence type="ECO:0000256" key="1">
    <source>
        <dbReference type="ARBA" id="ARBA00001946"/>
    </source>
</evidence>
<evidence type="ECO:0000256" key="9">
    <source>
        <dbReference type="ARBA" id="ARBA00049563"/>
    </source>
</evidence>
<evidence type="ECO:0000256" key="10">
    <source>
        <dbReference type="HAMAP-Rule" id="MF_00185"/>
    </source>
</evidence>
<dbReference type="Gene3D" id="3.40.50.300">
    <property type="entry name" value="P-loop containing nucleotide triphosphate hydrolases"/>
    <property type="match status" value="1"/>
</dbReference>
<organism evidence="14 15">
    <name type="scientific">Neptunicoccus cionae</name>
    <dbReference type="NCBI Taxonomy" id="2035344"/>
    <lineage>
        <taxon>Bacteria</taxon>
        <taxon>Pseudomonadati</taxon>
        <taxon>Pseudomonadota</taxon>
        <taxon>Alphaproteobacteria</taxon>
        <taxon>Rhodobacterales</taxon>
        <taxon>Paracoccaceae</taxon>
        <taxon>Neptunicoccus</taxon>
    </lineage>
</organism>
<comment type="caution">
    <text evidence="10">Lacks conserved residue(s) required for the propagation of feature annotation.</text>
</comment>
<dbReference type="EC" id="2.5.1.75" evidence="10"/>
<keyword evidence="7 10" id="KW-0067">ATP-binding</keyword>
<feature type="binding site" evidence="10">
    <location>
        <begin position="14"/>
        <end position="19"/>
    </location>
    <ligand>
        <name>substrate</name>
    </ligand>
</feature>
<evidence type="ECO:0000256" key="8">
    <source>
        <dbReference type="ARBA" id="ARBA00022842"/>
    </source>
</evidence>
<name>A0A916R038_9RHOB</name>
<feature type="site" description="Interaction with substrate tRNA" evidence="10">
    <location>
        <position position="125"/>
    </location>
</feature>
<dbReference type="Gene3D" id="1.10.20.140">
    <property type="match status" value="1"/>
</dbReference>
<dbReference type="EMBL" id="BMKA01000003">
    <property type="protein sequence ID" value="GGA24229.1"/>
    <property type="molecule type" value="Genomic_DNA"/>
</dbReference>
<dbReference type="Pfam" id="PF01715">
    <property type="entry name" value="IPPT"/>
    <property type="match status" value="1"/>
</dbReference>
<feature type="binding site" evidence="10">
    <location>
        <begin position="12"/>
        <end position="19"/>
    </location>
    <ligand>
        <name>ATP</name>
        <dbReference type="ChEBI" id="CHEBI:30616"/>
    </ligand>
</feature>
<keyword evidence="6 10" id="KW-0547">Nucleotide-binding</keyword>
<dbReference type="AlphaFoldDB" id="A0A916R038"/>
<evidence type="ECO:0000313" key="15">
    <source>
        <dbReference type="Proteomes" id="UP000628017"/>
    </source>
</evidence>
<reference evidence="14" key="1">
    <citation type="journal article" date="2014" name="Int. J. Syst. Evol. Microbiol.">
        <title>Complete genome sequence of Corynebacterium casei LMG S-19264T (=DSM 44701T), isolated from a smear-ripened cheese.</title>
        <authorList>
            <consortium name="US DOE Joint Genome Institute (JGI-PGF)"/>
            <person name="Walter F."/>
            <person name="Albersmeier A."/>
            <person name="Kalinowski J."/>
            <person name="Ruckert C."/>
        </authorList>
    </citation>
    <scope>NUCLEOTIDE SEQUENCE</scope>
    <source>
        <strain evidence="14">CGMCC 1.15880</strain>
    </source>
</reference>
<evidence type="ECO:0000256" key="7">
    <source>
        <dbReference type="ARBA" id="ARBA00022840"/>
    </source>
</evidence>
<dbReference type="HAMAP" id="MF_00185">
    <property type="entry name" value="IPP_trans"/>
    <property type="match status" value="1"/>
</dbReference>
<evidence type="ECO:0000256" key="4">
    <source>
        <dbReference type="ARBA" id="ARBA00022679"/>
    </source>
</evidence>
<comment type="function">
    <text evidence="2 10 12">Catalyzes the transfer of a dimethylallyl group onto the adenine at position 37 in tRNAs that read codons beginning with uridine, leading to the formation of N6-(dimethylallyl)adenosine (i(6)A).</text>
</comment>
<comment type="cofactor">
    <cofactor evidence="1 10">
        <name>Mg(2+)</name>
        <dbReference type="ChEBI" id="CHEBI:18420"/>
    </cofactor>
</comment>
<dbReference type="InterPro" id="IPR039657">
    <property type="entry name" value="Dimethylallyltransferase"/>
</dbReference>
<gene>
    <name evidence="10 14" type="primary">miaA</name>
    <name evidence="14" type="ORF">GCM10011498_26560</name>
</gene>
<dbReference type="RefSeq" id="WP_188676136.1">
    <property type="nucleotide sequence ID" value="NZ_BMKA01000003.1"/>
</dbReference>
<keyword evidence="8 10" id="KW-0460">Magnesium</keyword>